<dbReference type="Gene3D" id="3.30.390.50">
    <property type="entry name" value="CO dehydrogenase flavoprotein, C-terminal domain"/>
    <property type="match status" value="1"/>
</dbReference>
<dbReference type="InterPro" id="IPR005107">
    <property type="entry name" value="CO_DH_flav_C"/>
</dbReference>
<evidence type="ECO:0000256" key="2">
    <source>
        <dbReference type="ARBA" id="ARBA00022827"/>
    </source>
</evidence>
<keyword evidence="2" id="KW-0274">FAD</keyword>
<protein>
    <submittedName>
        <fullName evidence="5">Carbon-monoxide dehydrogenase medium subunit</fullName>
    </submittedName>
</protein>
<dbReference type="AlphaFoldDB" id="A0A1M6NS92"/>
<evidence type="ECO:0000313" key="6">
    <source>
        <dbReference type="Proteomes" id="UP000183982"/>
    </source>
</evidence>
<dbReference type="OrthoDB" id="9814706at2"/>
<keyword evidence="1" id="KW-0285">Flavoprotein</keyword>
<dbReference type="InterPro" id="IPR016166">
    <property type="entry name" value="FAD-bd_PCMH"/>
</dbReference>
<reference evidence="6" key="1">
    <citation type="submission" date="2016-11" db="EMBL/GenBank/DDBJ databases">
        <authorList>
            <person name="Varghese N."/>
            <person name="Submissions S."/>
        </authorList>
    </citation>
    <scope>NUCLEOTIDE SEQUENCE [LARGE SCALE GENOMIC DNA]</scope>
    <source>
        <strain evidence="6">DSM 100564</strain>
    </source>
</reference>
<accession>A0A1M6NS92</accession>
<keyword evidence="3" id="KW-0560">Oxidoreductase</keyword>
<dbReference type="Proteomes" id="UP000183982">
    <property type="component" value="Unassembled WGS sequence"/>
</dbReference>
<feature type="domain" description="FAD-binding PCMH-type" evidence="4">
    <location>
        <begin position="1"/>
        <end position="174"/>
    </location>
</feature>
<dbReference type="PANTHER" id="PTHR42659:SF2">
    <property type="entry name" value="XANTHINE DEHYDROGENASE SUBUNIT C-RELATED"/>
    <property type="match status" value="1"/>
</dbReference>
<dbReference type="GO" id="GO:0071949">
    <property type="term" value="F:FAD binding"/>
    <property type="evidence" value="ECO:0007669"/>
    <property type="project" value="InterPro"/>
</dbReference>
<dbReference type="Pfam" id="PF00941">
    <property type="entry name" value="FAD_binding_5"/>
    <property type="match status" value="1"/>
</dbReference>
<dbReference type="STRING" id="1470563.SAMN05444000_11687"/>
<organism evidence="5 6">
    <name type="scientific">Shimia gijangensis</name>
    <dbReference type="NCBI Taxonomy" id="1470563"/>
    <lineage>
        <taxon>Bacteria</taxon>
        <taxon>Pseudomonadati</taxon>
        <taxon>Pseudomonadota</taxon>
        <taxon>Alphaproteobacteria</taxon>
        <taxon>Rhodobacterales</taxon>
        <taxon>Roseobacteraceae</taxon>
    </lineage>
</organism>
<dbReference type="GO" id="GO:0016491">
    <property type="term" value="F:oxidoreductase activity"/>
    <property type="evidence" value="ECO:0007669"/>
    <property type="project" value="UniProtKB-KW"/>
</dbReference>
<dbReference type="RefSeq" id="WP_073254126.1">
    <property type="nucleotide sequence ID" value="NZ_FQZQ01000016.1"/>
</dbReference>
<dbReference type="SUPFAM" id="SSF55447">
    <property type="entry name" value="CO dehydrogenase flavoprotein C-terminal domain-like"/>
    <property type="match status" value="1"/>
</dbReference>
<evidence type="ECO:0000256" key="3">
    <source>
        <dbReference type="ARBA" id="ARBA00023002"/>
    </source>
</evidence>
<dbReference type="Gene3D" id="3.30.43.10">
    <property type="entry name" value="Uridine Diphospho-n-acetylenolpyruvylglucosamine Reductase, domain 2"/>
    <property type="match status" value="1"/>
</dbReference>
<dbReference type="EMBL" id="FQZQ01000016">
    <property type="protein sequence ID" value="SHJ98452.1"/>
    <property type="molecule type" value="Genomic_DNA"/>
</dbReference>
<sequence>MSCAYDLKVPISLQNALDLLSDAQSMPLAGGTNLLVEIRSGKERPQRLVALDRIEGLAGIDINSETITIGARATVGDLLRSTELAKAAPSLVKAAGVFAGQMVRNAGTIGGNIACASPAADLVPPLMSLDAQVTLQSSSGSRVVALDEYYQGYKQDVRRPDELVTQISMPRLPDQTHNRFYKLARRRGDAITVVGLAVTLTVSDGVCRKARIAMGAVAPCVIRARNAEALLEGNVFDAAMIETAAAQAAAECAPIDDVRASAQYRRHCVRKLTRRLVAEAWNDLEAKVEADV</sequence>
<evidence type="ECO:0000256" key="1">
    <source>
        <dbReference type="ARBA" id="ARBA00022630"/>
    </source>
</evidence>
<evidence type="ECO:0000259" key="4">
    <source>
        <dbReference type="PROSITE" id="PS51387"/>
    </source>
</evidence>
<gene>
    <name evidence="5" type="ORF">SAMN05444000_11687</name>
</gene>
<dbReference type="SMART" id="SM01092">
    <property type="entry name" value="CO_deh_flav_C"/>
    <property type="match status" value="1"/>
</dbReference>
<keyword evidence="6" id="KW-1185">Reference proteome</keyword>
<proteinExistence type="predicted"/>
<dbReference type="Gene3D" id="3.30.465.10">
    <property type="match status" value="1"/>
</dbReference>
<dbReference type="Pfam" id="PF03450">
    <property type="entry name" value="CO_deh_flav_C"/>
    <property type="match status" value="1"/>
</dbReference>
<dbReference type="InterPro" id="IPR036318">
    <property type="entry name" value="FAD-bd_PCMH-like_sf"/>
</dbReference>
<dbReference type="PANTHER" id="PTHR42659">
    <property type="entry name" value="XANTHINE DEHYDROGENASE SUBUNIT C-RELATED"/>
    <property type="match status" value="1"/>
</dbReference>
<dbReference type="InterPro" id="IPR016167">
    <property type="entry name" value="FAD-bd_PCMH_sub1"/>
</dbReference>
<dbReference type="InterPro" id="IPR036683">
    <property type="entry name" value="CO_DH_flav_C_dom_sf"/>
</dbReference>
<name>A0A1M6NS92_9RHOB</name>
<dbReference type="InterPro" id="IPR002346">
    <property type="entry name" value="Mopterin_DH_FAD-bd"/>
</dbReference>
<dbReference type="InterPro" id="IPR051312">
    <property type="entry name" value="Diverse_Substr_Oxidored"/>
</dbReference>
<dbReference type="PROSITE" id="PS51387">
    <property type="entry name" value="FAD_PCMH"/>
    <property type="match status" value="1"/>
</dbReference>
<dbReference type="SUPFAM" id="SSF56176">
    <property type="entry name" value="FAD-binding/transporter-associated domain-like"/>
    <property type="match status" value="1"/>
</dbReference>
<dbReference type="InterPro" id="IPR016169">
    <property type="entry name" value="FAD-bd_PCMH_sub2"/>
</dbReference>
<evidence type="ECO:0000313" key="5">
    <source>
        <dbReference type="EMBL" id="SHJ98452.1"/>
    </source>
</evidence>